<keyword evidence="2" id="KW-1185">Reference proteome</keyword>
<name>A0ABV1YEM0_9HYPH</name>
<proteinExistence type="predicted"/>
<evidence type="ECO:0000313" key="2">
    <source>
        <dbReference type="Proteomes" id="UP001464387"/>
    </source>
</evidence>
<evidence type="ECO:0000313" key="1">
    <source>
        <dbReference type="EMBL" id="MER8933589.1"/>
    </source>
</evidence>
<comment type="caution">
    <text evidence="1">The sequence shown here is derived from an EMBL/GenBank/DDBJ whole genome shotgun (WGS) entry which is preliminary data.</text>
</comment>
<organism evidence="1 2">
    <name type="scientific">Mesorhizobium opportunistum</name>
    <dbReference type="NCBI Taxonomy" id="593909"/>
    <lineage>
        <taxon>Bacteria</taxon>
        <taxon>Pseudomonadati</taxon>
        <taxon>Pseudomonadota</taxon>
        <taxon>Alphaproteobacteria</taxon>
        <taxon>Hyphomicrobiales</taxon>
        <taxon>Phyllobacteriaceae</taxon>
        <taxon>Mesorhizobium</taxon>
    </lineage>
</organism>
<sequence length="632" mass="68855">MRVAVCIGCNNYQFIGNLGSAETDATRIFQALTNPEVGNYDSSYSKLLHSPTLAQVRSALDDLLYSSKIKIADVTIFFAGHGGVFLDTFYLALADTDVSKIALTGLSFSDLAKIVVAAQPLQANFVLDACHSGGLGFDLHSILTQSLTGTAQNTGFSALAAAAANETAFENSDGGVFTENLLAILQGSEIVQRSKPYLDLAEIGSVIRVSEGRADQQTVSVWVLNLQGPNRFCLNQHYEGSPSRHPDHAAESLGKRLNIGLPNISALKRIALEIPDEVDAMKIAGLVERVTSELPLGSIPDFLGGLAEGLAEAARNNSDPFAEQRVLSLIAGQLVRIVNVVPSAQTYIAQITQRILEVDRAAVRLVQEKLDEHEFSLLSREGLPELFYLPLRISAVLGQIGALSLATEDEAELKFFERLTTILLKIYGNSVLAISEEQAAPLAVFLSAAQFRGWQDIHEEVICRLFTDLVANHGLVAHHDLGGEDALAVLRKRYRRLRDPDRQLFQQPSDLATVVVAFAALTGLDDVVDSQMILIDHLALNFFEPQDVYQLGETGPIEGINRGYAIGNGIWTCADFRREWRGGLAEKFLSPSKENFYATLWSALALEDRVPWFVVASSVTLPEPKTLVIKVV</sequence>
<dbReference type="Gene3D" id="3.40.50.1460">
    <property type="match status" value="1"/>
</dbReference>
<dbReference type="RefSeq" id="WP_287277955.1">
    <property type="nucleotide sequence ID" value="NZ_JAMYMY010000016.1"/>
</dbReference>
<protein>
    <submittedName>
        <fullName evidence="1">Caspase family protein</fullName>
    </submittedName>
</protein>
<dbReference type="Proteomes" id="UP001464387">
    <property type="component" value="Unassembled WGS sequence"/>
</dbReference>
<reference evidence="1 2" key="1">
    <citation type="journal article" date="2024" name="Proc. Natl. Acad. Sci. U.S.A.">
        <title>The evolutionary genomics of adaptation to stress in wild rhizobium bacteria.</title>
        <authorList>
            <person name="Kehlet-Delgado H."/>
            <person name="Montoya A.P."/>
            <person name="Jensen K.T."/>
            <person name="Wendlandt C.E."/>
            <person name="Dexheimer C."/>
            <person name="Roberts M."/>
            <person name="Torres Martinez L."/>
            <person name="Friesen M.L."/>
            <person name="Griffitts J.S."/>
            <person name="Porter S.S."/>
        </authorList>
    </citation>
    <scope>NUCLEOTIDE SEQUENCE [LARGE SCALE GENOMIC DNA]</scope>
    <source>
        <strain evidence="1 2">M0729</strain>
    </source>
</reference>
<dbReference type="SUPFAM" id="SSF52129">
    <property type="entry name" value="Caspase-like"/>
    <property type="match status" value="1"/>
</dbReference>
<dbReference type="EMBL" id="JAMYPJ010000013">
    <property type="protein sequence ID" value="MER8933589.1"/>
    <property type="molecule type" value="Genomic_DNA"/>
</dbReference>
<dbReference type="InterPro" id="IPR029030">
    <property type="entry name" value="Caspase-like_dom_sf"/>
</dbReference>
<accession>A0ABV1YEM0</accession>
<gene>
    <name evidence="1" type="ORF">NKI33_11495</name>
</gene>